<keyword evidence="4 9" id="KW-0732">Signal</keyword>
<dbReference type="EnsemblMetazoa" id="ASIC018400-RA">
    <property type="protein sequence ID" value="ASIC018400-PA"/>
    <property type="gene ID" value="ASIC018400"/>
</dbReference>
<dbReference type="InterPro" id="IPR001254">
    <property type="entry name" value="Trypsin_dom"/>
</dbReference>
<dbReference type="InterPro" id="IPR043504">
    <property type="entry name" value="Peptidase_S1_PA_chymotrypsin"/>
</dbReference>
<evidence type="ECO:0000256" key="3">
    <source>
        <dbReference type="ARBA" id="ARBA00022588"/>
    </source>
</evidence>
<dbReference type="EMBL" id="ATLV01023867">
    <property type="status" value="NOT_ANNOTATED_CDS"/>
    <property type="molecule type" value="Genomic_DNA"/>
</dbReference>
<dbReference type="OMA" id="NCSHYLD"/>
<evidence type="ECO:0000256" key="8">
    <source>
        <dbReference type="ARBA" id="ARBA00024195"/>
    </source>
</evidence>
<evidence type="ECO:0000313" key="12">
    <source>
        <dbReference type="EnsemblMetazoa" id="ASIC018400-PA"/>
    </source>
</evidence>
<dbReference type="EMBL" id="ATLV01023866">
    <property type="status" value="NOT_ANNOTATED_CDS"/>
    <property type="molecule type" value="Genomic_DNA"/>
</dbReference>
<evidence type="ECO:0000256" key="2">
    <source>
        <dbReference type="ARBA" id="ARBA00022525"/>
    </source>
</evidence>
<dbReference type="InterPro" id="IPR051487">
    <property type="entry name" value="Ser/Thr_Proteases_Immune/Dev"/>
</dbReference>
<dbReference type="SMART" id="SM00020">
    <property type="entry name" value="Tryp_SPc"/>
    <property type="match status" value="1"/>
</dbReference>
<sequence>MKLLVVGVLAVVWLDALGVYAQVCTGRCVPRNNCQTDDDDPPPDVDLRVGQEDSEVIGNCSHYLDLCCPLDMIIEEPPPRQEEKFRPCGQRNPDGVGFRLGGGKVEEAEFGEFPWSLLVLELQTLFDFEAKEVYVCVASLVAPNVALTVAHCVVNRTATNLVVRAGEWDTRTESEVLPYQTSPVKEILKDADVCSGDGGAALVCSVAGSDTSYYQAGIVAWGIGCGDENIPGVYVDVANTRSWIVENLNSLNVDPAFYTSCSGRCVRRDYCLTDEDDPAPDVDLRVGQKDSAVVGNCSHYLDLCCPPDLIIEEPHQPATYDQQFSSCGKRNPNGVGFRLGEGKVEEAEFAPNVALTVAHCVVNRTATNLVVRAGEWDTRTEGEVLPYQTSPVKEVLVHEGYNKRHHNNVALLVLQKPFQPAKNVQTVCLPPPGVRPATGEECITGGWGKDRFGKDGVYQHILKRVSLPIVDSGRCREAMRKARLGQKFKLHNTSLCAGGKKDADVCSGDGGAALVCPVYGSENSYYQAGIVAWGIGCGDENIPGVYVDVTVMLPWIVNKLNALNVDPAFYTAN</sequence>
<keyword evidence="2" id="KW-0964">Secreted</keyword>
<accession>A0A084WHP9</accession>
<dbReference type="OrthoDB" id="6261922at2759"/>
<keyword evidence="3" id="KW-0399">Innate immunity</keyword>
<evidence type="ECO:0000313" key="11">
    <source>
        <dbReference type="EMBL" id="KFB49743.1"/>
    </source>
</evidence>
<dbReference type="Pfam" id="PF00089">
    <property type="entry name" value="Trypsin"/>
    <property type="match status" value="3"/>
</dbReference>
<evidence type="ECO:0000256" key="1">
    <source>
        <dbReference type="ARBA" id="ARBA00004613"/>
    </source>
</evidence>
<evidence type="ECO:0000256" key="9">
    <source>
        <dbReference type="SAM" id="SignalP"/>
    </source>
</evidence>
<dbReference type="SUPFAM" id="SSF50494">
    <property type="entry name" value="Trypsin-like serine proteases"/>
    <property type="match status" value="2"/>
</dbReference>
<keyword evidence="13" id="KW-1185">Reference proteome</keyword>
<evidence type="ECO:0000256" key="4">
    <source>
        <dbReference type="ARBA" id="ARBA00022729"/>
    </source>
</evidence>
<protein>
    <submittedName>
        <fullName evidence="11">AGAP011781-PA-like protein</fullName>
    </submittedName>
</protein>
<keyword evidence="7" id="KW-0325">Glycoprotein</keyword>
<reference evidence="11 13" key="1">
    <citation type="journal article" date="2014" name="BMC Genomics">
        <title>Genome sequence of Anopheles sinensis provides insight into genetics basis of mosquito competence for malaria parasites.</title>
        <authorList>
            <person name="Zhou D."/>
            <person name="Zhang D."/>
            <person name="Ding G."/>
            <person name="Shi L."/>
            <person name="Hou Q."/>
            <person name="Ye Y."/>
            <person name="Xu Y."/>
            <person name="Zhou H."/>
            <person name="Xiong C."/>
            <person name="Li S."/>
            <person name="Yu J."/>
            <person name="Hong S."/>
            <person name="Yu X."/>
            <person name="Zou P."/>
            <person name="Chen C."/>
            <person name="Chang X."/>
            <person name="Wang W."/>
            <person name="Lv Y."/>
            <person name="Sun Y."/>
            <person name="Ma L."/>
            <person name="Shen B."/>
            <person name="Zhu C."/>
        </authorList>
    </citation>
    <scope>NUCLEOTIDE SEQUENCE [LARGE SCALE GENOMIC DNA]</scope>
</reference>
<feature type="signal peptide" evidence="9">
    <location>
        <begin position="1"/>
        <end position="21"/>
    </location>
</feature>
<dbReference type="VEuPathDB" id="VectorBase:ASIC018400"/>
<dbReference type="Gene3D" id="2.40.10.10">
    <property type="entry name" value="Trypsin-like serine proteases"/>
    <property type="match status" value="3"/>
</dbReference>
<evidence type="ECO:0000256" key="5">
    <source>
        <dbReference type="ARBA" id="ARBA00022859"/>
    </source>
</evidence>
<dbReference type="EMBL" id="KE525347">
    <property type="protein sequence ID" value="KFB49743.1"/>
    <property type="molecule type" value="Genomic_DNA"/>
</dbReference>
<dbReference type="GO" id="GO:0006508">
    <property type="term" value="P:proteolysis"/>
    <property type="evidence" value="ECO:0007669"/>
    <property type="project" value="InterPro"/>
</dbReference>
<name>A0A084WHP9_ANOSI</name>
<evidence type="ECO:0000256" key="7">
    <source>
        <dbReference type="ARBA" id="ARBA00023180"/>
    </source>
</evidence>
<comment type="similarity">
    <text evidence="8">Belongs to the peptidase S1 family. CLIP subfamily.</text>
</comment>
<proteinExistence type="inferred from homology"/>
<dbReference type="PROSITE" id="PS50240">
    <property type="entry name" value="TRYPSIN_DOM"/>
    <property type="match status" value="2"/>
</dbReference>
<gene>
    <name evidence="11" type="ORF">ZHAS_00018400</name>
</gene>
<evidence type="ECO:0000313" key="13">
    <source>
        <dbReference type="Proteomes" id="UP000030765"/>
    </source>
</evidence>
<feature type="domain" description="Peptidase S1" evidence="10">
    <location>
        <begin position="293"/>
        <end position="561"/>
    </location>
</feature>
<dbReference type="GO" id="GO:0005576">
    <property type="term" value="C:extracellular region"/>
    <property type="evidence" value="ECO:0007669"/>
    <property type="project" value="UniProtKB-SubCell"/>
</dbReference>
<dbReference type="VEuPathDB" id="VectorBase:ASIS001626"/>
<evidence type="ECO:0000256" key="6">
    <source>
        <dbReference type="ARBA" id="ARBA00023157"/>
    </source>
</evidence>
<comment type="subcellular location">
    <subcellularLocation>
        <location evidence="1">Secreted</location>
    </subcellularLocation>
</comment>
<dbReference type="VEuPathDB" id="VectorBase:ASIS023777"/>
<dbReference type="CDD" id="cd00190">
    <property type="entry name" value="Tryp_SPc"/>
    <property type="match status" value="1"/>
</dbReference>
<dbReference type="InterPro" id="IPR009003">
    <property type="entry name" value="Peptidase_S1_PA"/>
</dbReference>
<dbReference type="GO" id="GO:0004252">
    <property type="term" value="F:serine-type endopeptidase activity"/>
    <property type="evidence" value="ECO:0007669"/>
    <property type="project" value="InterPro"/>
</dbReference>
<dbReference type="PANTHER" id="PTHR24256">
    <property type="entry name" value="TRYPTASE-RELATED"/>
    <property type="match status" value="1"/>
</dbReference>
<dbReference type="AlphaFoldDB" id="A0A084WHP9"/>
<keyword evidence="6" id="KW-1015">Disulfide bond</keyword>
<feature type="chain" id="PRO_5001784747" evidence="9">
    <location>
        <begin position="22"/>
        <end position="573"/>
    </location>
</feature>
<keyword evidence="5" id="KW-0391">Immunity</keyword>
<dbReference type="FunFam" id="2.40.10.10:FF:000002">
    <property type="entry name" value="Transmembrane protease serine"/>
    <property type="match status" value="1"/>
</dbReference>
<evidence type="ECO:0000259" key="10">
    <source>
        <dbReference type="PROSITE" id="PS50240"/>
    </source>
</evidence>
<reference evidence="12" key="2">
    <citation type="submission" date="2020-05" db="UniProtKB">
        <authorList>
            <consortium name="EnsemblMetazoa"/>
        </authorList>
    </citation>
    <scope>IDENTIFICATION</scope>
</reference>
<feature type="domain" description="Peptidase S1" evidence="10">
    <location>
        <begin position="152"/>
        <end position="249"/>
    </location>
</feature>
<dbReference type="STRING" id="74873.A0A084WHP9"/>
<dbReference type="GO" id="GO:0045087">
    <property type="term" value="P:innate immune response"/>
    <property type="evidence" value="ECO:0007669"/>
    <property type="project" value="UniProtKB-KW"/>
</dbReference>
<dbReference type="Proteomes" id="UP000030765">
    <property type="component" value="Unassembled WGS sequence"/>
</dbReference>
<organism evidence="11">
    <name type="scientific">Anopheles sinensis</name>
    <name type="common">Mosquito</name>
    <dbReference type="NCBI Taxonomy" id="74873"/>
    <lineage>
        <taxon>Eukaryota</taxon>
        <taxon>Metazoa</taxon>
        <taxon>Ecdysozoa</taxon>
        <taxon>Arthropoda</taxon>
        <taxon>Hexapoda</taxon>
        <taxon>Insecta</taxon>
        <taxon>Pterygota</taxon>
        <taxon>Neoptera</taxon>
        <taxon>Endopterygota</taxon>
        <taxon>Diptera</taxon>
        <taxon>Nematocera</taxon>
        <taxon>Culicoidea</taxon>
        <taxon>Culicidae</taxon>
        <taxon>Anophelinae</taxon>
        <taxon>Anopheles</taxon>
    </lineage>
</organism>